<reference evidence="1 2" key="1">
    <citation type="journal article" date="2019" name="Sci. Rep.">
        <title>Orb-weaving spider Araneus ventricosus genome elucidates the spidroin gene catalogue.</title>
        <authorList>
            <person name="Kono N."/>
            <person name="Nakamura H."/>
            <person name="Ohtoshi R."/>
            <person name="Moran D.A.P."/>
            <person name="Shinohara A."/>
            <person name="Yoshida Y."/>
            <person name="Fujiwara M."/>
            <person name="Mori M."/>
            <person name="Tomita M."/>
            <person name="Arakawa K."/>
        </authorList>
    </citation>
    <scope>NUCLEOTIDE SEQUENCE [LARGE SCALE GENOMIC DNA]</scope>
</reference>
<dbReference type="EMBL" id="BGPR01001148">
    <property type="protein sequence ID" value="GBM46713.1"/>
    <property type="molecule type" value="Genomic_DNA"/>
</dbReference>
<accession>A0A4Y2FZG1</accession>
<dbReference type="Proteomes" id="UP000499080">
    <property type="component" value="Unassembled WGS sequence"/>
</dbReference>
<comment type="caution">
    <text evidence="1">The sequence shown here is derived from an EMBL/GenBank/DDBJ whole genome shotgun (WGS) entry which is preliminary data.</text>
</comment>
<name>A0A4Y2FZG1_ARAVE</name>
<dbReference type="AlphaFoldDB" id="A0A4Y2FZG1"/>
<keyword evidence="2" id="KW-1185">Reference proteome</keyword>
<organism evidence="1 2">
    <name type="scientific">Araneus ventricosus</name>
    <name type="common">Orbweaver spider</name>
    <name type="synonym">Epeira ventricosa</name>
    <dbReference type="NCBI Taxonomy" id="182803"/>
    <lineage>
        <taxon>Eukaryota</taxon>
        <taxon>Metazoa</taxon>
        <taxon>Ecdysozoa</taxon>
        <taxon>Arthropoda</taxon>
        <taxon>Chelicerata</taxon>
        <taxon>Arachnida</taxon>
        <taxon>Araneae</taxon>
        <taxon>Araneomorphae</taxon>
        <taxon>Entelegynae</taxon>
        <taxon>Araneoidea</taxon>
        <taxon>Araneidae</taxon>
        <taxon>Araneus</taxon>
    </lineage>
</organism>
<evidence type="ECO:0000313" key="1">
    <source>
        <dbReference type="EMBL" id="GBM46713.1"/>
    </source>
</evidence>
<dbReference type="PANTHER" id="PTHR46409:SF1">
    <property type="entry name" value="HTH PSQ-TYPE DOMAIN-CONTAINING PROTEIN"/>
    <property type="match status" value="1"/>
</dbReference>
<dbReference type="OrthoDB" id="6617942at2759"/>
<gene>
    <name evidence="1" type="ORF">AVEN_79793_1</name>
</gene>
<evidence type="ECO:0000313" key="2">
    <source>
        <dbReference type="Proteomes" id="UP000499080"/>
    </source>
</evidence>
<dbReference type="PANTHER" id="PTHR46409">
    <property type="entry name" value="HTH PSQ-TYPE DOMAIN-CONTAINING PROTEIN"/>
    <property type="match status" value="1"/>
</dbReference>
<protein>
    <submittedName>
        <fullName evidence="1">Uncharacterized protein</fullName>
    </submittedName>
</protein>
<sequence length="121" mass="14251">MQSWYIITFTLADNSEQNSLSECLYFILNQFGMYTFITNSAICFNFKEEAGELTYKDGSKHVWNTISRSRYLSQDLKDVVTGVICRNPFFAHPENILLCMLKDERPYIRELAARRIIKFKE</sequence>
<proteinExistence type="predicted"/>